<feature type="transmembrane region" description="Helical" evidence="2">
    <location>
        <begin position="305"/>
        <end position="325"/>
    </location>
</feature>
<feature type="compositionally biased region" description="Polar residues" evidence="1">
    <location>
        <begin position="155"/>
        <end position="166"/>
    </location>
</feature>
<gene>
    <name evidence="3" type="primary">KNAG0H03180</name>
    <name evidence="3" type="ordered locus">KNAG_0H03180</name>
</gene>
<reference evidence="4" key="2">
    <citation type="submission" date="2012-08" db="EMBL/GenBank/DDBJ databases">
        <title>Genome sequence of Kazachstania naganishii.</title>
        <authorList>
            <person name="Gordon J.L."/>
            <person name="Armisen D."/>
            <person name="Proux-Wera E."/>
            <person name="OhEigeartaigh S.S."/>
            <person name="Byrne K.P."/>
            <person name="Wolfe K.H."/>
        </authorList>
    </citation>
    <scope>NUCLEOTIDE SEQUENCE [LARGE SCALE GENOMIC DNA]</scope>
    <source>
        <strain evidence="4">ATCC MYA-139 / BCRC 22969 / CBS 8797 / CCRC 22969 / KCTC 17520 / NBRC 10181 / NCYC 3082</strain>
    </source>
</reference>
<dbReference type="KEGG" id="kng:KNAG_0H03180"/>
<dbReference type="InterPro" id="IPR036259">
    <property type="entry name" value="MFS_trans_sf"/>
</dbReference>
<dbReference type="Proteomes" id="UP000006310">
    <property type="component" value="Chromosome 8"/>
</dbReference>
<dbReference type="RefSeq" id="XP_022465978.1">
    <property type="nucleotide sequence ID" value="XM_022609598.1"/>
</dbReference>
<keyword evidence="2" id="KW-0472">Membrane</keyword>
<dbReference type="CDD" id="cd06174">
    <property type="entry name" value="MFS"/>
    <property type="match status" value="1"/>
</dbReference>
<dbReference type="SUPFAM" id="SSF103473">
    <property type="entry name" value="MFS general substrate transporter"/>
    <property type="match status" value="1"/>
</dbReference>
<feature type="transmembrane region" description="Helical" evidence="2">
    <location>
        <begin position="389"/>
        <end position="408"/>
    </location>
</feature>
<feature type="transmembrane region" description="Helical" evidence="2">
    <location>
        <begin position="536"/>
        <end position="558"/>
    </location>
</feature>
<name>J7RPR7_HUIN7</name>
<evidence type="ECO:0000313" key="4">
    <source>
        <dbReference type="Proteomes" id="UP000006310"/>
    </source>
</evidence>
<proteinExistence type="predicted"/>
<keyword evidence="2" id="KW-0812">Transmembrane</keyword>
<feature type="compositionally biased region" description="Basic and acidic residues" evidence="1">
    <location>
        <begin position="98"/>
        <end position="116"/>
    </location>
</feature>
<organism evidence="3 4">
    <name type="scientific">Huiozyma naganishii (strain ATCC MYA-139 / BCRC 22969 / CBS 8797 / KCTC 17520 / NBRC 10181 / NCYC 3082 / Yp74L-3)</name>
    <name type="common">Yeast</name>
    <name type="synonym">Kazachstania naganishii</name>
    <dbReference type="NCBI Taxonomy" id="1071383"/>
    <lineage>
        <taxon>Eukaryota</taxon>
        <taxon>Fungi</taxon>
        <taxon>Dikarya</taxon>
        <taxon>Ascomycota</taxon>
        <taxon>Saccharomycotina</taxon>
        <taxon>Saccharomycetes</taxon>
        <taxon>Saccharomycetales</taxon>
        <taxon>Saccharomycetaceae</taxon>
        <taxon>Huiozyma</taxon>
    </lineage>
</organism>
<protein>
    <submittedName>
        <fullName evidence="3">Uncharacterized protein</fullName>
    </submittedName>
</protein>
<sequence>MGKKDRQRHKVKKFVEKKKIVVDRSPSPLNELVAMEGTSSDGKLSVGNPEQCASQEVTVTGSSTGSGDKTSGRDMETSCSKDGTENALTEGVSNSDYTSDRLLRKDSVPMDKDESVDHSRFVLERGGTDATTDVASAQDSAKLAAVPSLRHETGTIRSVGSSSEANQQRHKKNKKGADTVDLPVKRITSNFQMTPALCESTPILDSASEAPERPNSDEFDGYAFSAESNRTSLRANYGSIHEFLPESPTHPLSPVQSSTVRTVERSNLRQSIGSTIFSGMSFITGLDLMMIWSRSALISSDYNKFLSYFLFPALYLFPIATSHFLRSRISLSIRSNMLMSQLLSIVGFLITALGRHFSVILLGRFFIGLGVSSHLITAPSTIESMRLPLPNFIFLQSFALGLLCGSLIPVNWQWAQGIFACVYILMFLTTVVAVPRGSHRRRNSVHDVRDHEDYVWSVAFRLLNIMGISIMLNAVLVYANAMYDNVGHWTIFVFISGLVVGTDLSKRYGSFIEKWIISIISNALTFLLFVCYYKDIVGNAALFLLAFVWTVCFTTHYILQQRKDLQRSMWRNNYWKEVTAAGVAITGASILFNVALRKSLWTALEQLVSEEHPQEQLQQILHRALESSHWIQHSAPEFAQETIYASFRHNFTTLFLAAITLLTTSLFCMTSNSAENV</sequence>
<feature type="transmembrane region" description="Helical" evidence="2">
    <location>
        <begin position="454"/>
        <end position="480"/>
    </location>
</feature>
<feature type="region of interest" description="Disordered" evidence="1">
    <location>
        <begin position="38"/>
        <end position="116"/>
    </location>
</feature>
<dbReference type="Gene3D" id="1.20.1250.20">
    <property type="entry name" value="MFS general substrate transporter like domains"/>
    <property type="match status" value="1"/>
</dbReference>
<dbReference type="GeneID" id="34527465"/>
<dbReference type="AlphaFoldDB" id="J7RPR7"/>
<keyword evidence="2" id="KW-1133">Transmembrane helix</keyword>
<feature type="region of interest" description="Disordered" evidence="1">
    <location>
        <begin position="142"/>
        <end position="178"/>
    </location>
</feature>
<dbReference type="EMBL" id="HE978321">
    <property type="protein sequence ID" value="CCK71733.1"/>
    <property type="molecule type" value="Genomic_DNA"/>
</dbReference>
<evidence type="ECO:0000256" key="1">
    <source>
        <dbReference type="SAM" id="MobiDB-lite"/>
    </source>
</evidence>
<reference evidence="3 4" key="1">
    <citation type="journal article" date="2011" name="Proc. Natl. Acad. Sci. U.S.A.">
        <title>Evolutionary erosion of yeast sex chromosomes by mating-type switching accidents.</title>
        <authorList>
            <person name="Gordon J.L."/>
            <person name="Armisen D."/>
            <person name="Proux-Wera E."/>
            <person name="Oheigeartaigh S.S."/>
            <person name="Byrne K.P."/>
            <person name="Wolfe K.H."/>
        </authorList>
    </citation>
    <scope>NUCLEOTIDE SEQUENCE [LARGE SCALE GENOMIC DNA]</scope>
    <source>
        <strain evidence="4">ATCC MYA-139 / BCRC 22969 / CBS 8797 / CCRC 22969 / KCTC 17520 / NBRC 10181 / NCYC 3082</strain>
    </source>
</reference>
<feature type="transmembrane region" description="Helical" evidence="2">
    <location>
        <begin position="271"/>
        <end position="293"/>
    </location>
</feature>
<keyword evidence="4" id="KW-1185">Reference proteome</keyword>
<feature type="transmembrane region" description="Helical" evidence="2">
    <location>
        <begin position="511"/>
        <end position="530"/>
    </location>
</feature>
<feature type="compositionally biased region" description="Low complexity" evidence="1">
    <location>
        <begin position="58"/>
        <end position="69"/>
    </location>
</feature>
<feature type="transmembrane region" description="Helical" evidence="2">
    <location>
        <begin position="486"/>
        <end position="504"/>
    </location>
</feature>
<feature type="transmembrane region" description="Helical" evidence="2">
    <location>
        <begin position="414"/>
        <end position="434"/>
    </location>
</feature>
<dbReference type="HOGENOM" id="CLU_405992_0_0_1"/>
<feature type="transmembrane region" description="Helical" evidence="2">
    <location>
        <begin position="578"/>
        <end position="596"/>
    </location>
</feature>
<feature type="transmembrane region" description="Helical" evidence="2">
    <location>
        <begin position="651"/>
        <end position="669"/>
    </location>
</feature>
<evidence type="ECO:0000256" key="2">
    <source>
        <dbReference type="SAM" id="Phobius"/>
    </source>
</evidence>
<evidence type="ECO:0000313" key="3">
    <source>
        <dbReference type="EMBL" id="CCK71733.1"/>
    </source>
</evidence>
<accession>J7RPR7</accession>